<protein>
    <recommendedName>
        <fullName evidence="4">Protein ILM1</fullName>
    </recommendedName>
</protein>
<dbReference type="AlphaFoldDB" id="A0AAI9WXB3"/>
<proteinExistence type="predicted"/>
<dbReference type="RefSeq" id="XP_049179625.1">
    <property type="nucleotide sequence ID" value="XM_049324627.1"/>
</dbReference>
<feature type="transmembrane region" description="Helical" evidence="1">
    <location>
        <begin position="61"/>
        <end position="81"/>
    </location>
</feature>
<gene>
    <name evidence="2" type="ORF">KGF56_003308</name>
</gene>
<dbReference type="EMBL" id="JAHUZD010000118">
    <property type="protein sequence ID" value="KAI3403878.1"/>
    <property type="molecule type" value="Genomic_DNA"/>
</dbReference>
<name>A0AAI9WXB3_9ASCO</name>
<organism evidence="2 3">
    <name type="scientific">Candida oxycetoniae</name>
    <dbReference type="NCBI Taxonomy" id="497107"/>
    <lineage>
        <taxon>Eukaryota</taxon>
        <taxon>Fungi</taxon>
        <taxon>Dikarya</taxon>
        <taxon>Ascomycota</taxon>
        <taxon>Saccharomycotina</taxon>
        <taxon>Pichiomycetes</taxon>
        <taxon>Debaryomycetaceae</taxon>
        <taxon>Candida/Lodderomyces clade</taxon>
        <taxon>Candida</taxon>
    </lineage>
</organism>
<dbReference type="PANTHER" id="PTHR28029">
    <property type="entry name" value="PROTEIN ILM1"/>
    <property type="match status" value="1"/>
</dbReference>
<dbReference type="InterPro" id="IPR018815">
    <property type="entry name" value="Incr_loss_mito_DNA_1"/>
</dbReference>
<reference evidence="2" key="1">
    <citation type="journal article" date="2022" name="DNA Res.">
        <title>Genome analysis of five recently described species of the CUG-Ser clade uncovers Candida theae as a new hybrid lineage with pathogenic potential in the Candida parapsilosis species complex.</title>
        <authorList>
            <person name="Mixao V."/>
            <person name="Del Olmo V."/>
            <person name="Hegedusova E."/>
            <person name="Saus E."/>
            <person name="Pryszcz L."/>
            <person name="Cillingova A."/>
            <person name="Nosek J."/>
            <person name="Gabaldon T."/>
        </authorList>
    </citation>
    <scope>NUCLEOTIDE SEQUENCE</scope>
    <source>
        <strain evidence="2">CBS 10844</strain>
    </source>
</reference>
<feature type="transmembrane region" description="Helical" evidence="1">
    <location>
        <begin position="93"/>
        <end position="110"/>
    </location>
</feature>
<keyword evidence="1" id="KW-0812">Transmembrane</keyword>
<evidence type="ECO:0000313" key="2">
    <source>
        <dbReference type="EMBL" id="KAI3403878.1"/>
    </source>
</evidence>
<dbReference type="Pfam" id="PF10311">
    <property type="entry name" value="Ilm1"/>
    <property type="match status" value="1"/>
</dbReference>
<dbReference type="PANTHER" id="PTHR28029:SF1">
    <property type="entry name" value="PROTEIN ILM1"/>
    <property type="match status" value="1"/>
</dbReference>
<evidence type="ECO:0000313" key="3">
    <source>
        <dbReference type="Proteomes" id="UP001202479"/>
    </source>
</evidence>
<comment type="caution">
    <text evidence="2">The sequence shown here is derived from an EMBL/GenBank/DDBJ whole genome shotgun (WGS) entry which is preliminary data.</text>
</comment>
<evidence type="ECO:0000256" key="1">
    <source>
        <dbReference type="SAM" id="Phobius"/>
    </source>
</evidence>
<sequence length="142" mass="16422">MAREPEELSTAGFVVLMGQAMQVPVLRLSSSNPLLSFVSIFFATTALSDLVPLLAENWKHFEILVPFRLFVYFALAAYIYFVPTSLLSNSLTITYLMFEIWCNFLIYNNLRDEKYYRMKKFVEENADAIKQAQGEQVRVIED</sequence>
<keyword evidence="1" id="KW-0472">Membrane</keyword>
<keyword evidence="3" id="KW-1185">Reference proteome</keyword>
<keyword evidence="1" id="KW-1133">Transmembrane helix</keyword>
<dbReference type="GeneID" id="73380923"/>
<dbReference type="Proteomes" id="UP001202479">
    <property type="component" value="Unassembled WGS sequence"/>
</dbReference>
<evidence type="ECO:0008006" key="4">
    <source>
        <dbReference type="Google" id="ProtNLM"/>
    </source>
</evidence>
<accession>A0AAI9WXB3</accession>
<feature type="transmembrane region" description="Helical" evidence="1">
    <location>
        <begin position="34"/>
        <end position="54"/>
    </location>
</feature>